<keyword evidence="2" id="KW-1185">Reference proteome</keyword>
<sequence length="158" mass="18129">MKKILSISIFMFFILNTYSQEDYVKLPYAKSNSPTIIIEKDIIANESTIEVSKALITGMSVMKLKPNRKEHKFFNLSEGGIVFVTLKETPAFKTQAELNEFFGIHKDNQVYLNGYLIEDKDYKIATNSIVEVELIKPDSRNKLEGKTINIWVTKKSNI</sequence>
<dbReference type="RefSeq" id="WP_130936417.1">
    <property type="nucleotide sequence ID" value="NZ_BMEE01000002.1"/>
</dbReference>
<proteinExistence type="predicted"/>
<gene>
    <name evidence="1" type="ORF">EYD46_07265</name>
</gene>
<evidence type="ECO:0000313" key="1">
    <source>
        <dbReference type="EMBL" id="TBN16435.1"/>
    </source>
</evidence>
<name>A0A4Q9FP02_9FLAO</name>
<organism evidence="1 2">
    <name type="scientific">Hyunsoonleella pacifica</name>
    <dbReference type="NCBI Taxonomy" id="1080224"/>
    <lineage>
        <taxon>Bacteria</taxon>
        <taxon>Pseudomonadati</taxon>
        <taxon>Bacteroidota</taxon>
        <taxon>Flavobacteriia</taxon>
        <taxon>Flavobacteriales</taxon>
        <taxon>Flavobacteriaceae</taxon>
    </lineage>
</organism>
<comment type="caution">
    <text evidence="1">The sequence shown here is derived from an EMBL/GenBank/DDBJ whole genome shotgun (WGS) entry which is preliminary data.</text>
</comment>
<evidence type="ECO:0000313" key="2">
    <source>
        <dbReference type="Proteomes" id="UP000292372"/>
    </source>
</evidence>
<reference evidence="1 2" key="1">
    <citation type="journal article" date="2015" name="Int. J. Syst. Evol. Microbiol.">
        <title>Hyunsoonleella pacifica sp. nov., isolated from seawater of South Pacific Gyre.</title>
        <authorList>
            <person name="Gao X."/>
            <person name="Zhang Z."/>
            <person name="Dai X."/>
            <person name="Zhang X.H."/>
        </authorList>
    </citation>
    <scope>NUCLEOTIDE SEQUENCE [LARGE SCALE GENOMIC DNA]</scope>
    <source>
        <strain evidence="1 2">SW033</strain>
    </source>
</reference>
<dbReference type="EMBL" id="SIRS01000003">
    <property type="protein sequence ID" value="TBN16435.1"/>
    <property type="molecule type" value="Genomic_DNA"/>
</dbReference>
<dbReference type="AlphaFoldDB" id="A0A4Q9FP02"/>
<accession>A0A4Q9FP02</accession>
<dbReference type="Proteomes" id="UP000292372">
    <property type="component" value="Unassembled WGS sequence"/>
</dbReference>
<protein>
    <submittedName>
        <fullName evidence="1">Uncharacterized protein</fullName>
    </submittedName>
</protein>
<dbReference type="OrthoDB" id="1262626at2"/>